<dbReference type="GO" id="GO:0016301">
    <property type="term" value="F:kinase activity"/>
    <property type="evidence" value="ECO:0007669"/>
    <property type="project" value="UniProtKB-KW"/>
</dbReference>
<evidence type="ECO:0000313" key="2">
    <source>
        <dbReference type="Proteomes" id="UP000327157"/>
    </source>
</evidence>
<dbReference type="InterPro" id="IPR036875">
    <property type="entry name" value="Znf_CCHC_sf"/>
</dbReference>
<keyword evidence="1" id="KW-0808">Transferase</keyword>
<reference evidence="2" key="2">
    <citation type="submission" date="2019-10" db="EMBL/GenBank/DDBJ databases">
        <title>A de novo genome assembly of a pear dwarfing rootstock.</title>
        <authorList>
            <person name="Wang F."/>
            <person name="Wang J."/>
            <person name="Li S."/>
            <person name="Zhang Y."/>
            <person name="Fang M."/>
            <person name="Ma L."/>
            <person name="Zhao Y."/>
            <person name="Jiang S."/>
        </authorList>
    </citation>
    <scope>NUCLEOTIDE SEQUENCE [LARGE SCALE GENOMIC DNA]</scope>
</reference>
<comment type="caution">
    <text evidence="1">The sequence shown here is derived from an EMBL/GenBank/DDBJ whole genome shotgun (WGS) entry which is preliminary data.</text>
</comment>
<evidence type="ECO:0000313" key="1">
    <source>
        <dbReference type="EMBL" id="KAB2611839.1"/>
    </source>
</evidence>
<gene>
    <name evidence="1" type="ORF">D8674_019871</name>
</gene>
<dbReference type="SUPFAM" id="SSF57756">
    <property type="entry name" value="Retrovirus zinc finger-like domains"/>
    <property type="match status" value="1"/>
</dbReference>
<name>A0A5N5G8S4_9ROSA</name>
<dbReference type="AlphaFoldDB" id="A0A5N5G8S4"/>
<accession>A0A5N5G8S4</accession>
<dbReference type="EMBL" id="SMOL01000487">
    <property type="protein sequence ID" value="KAB2611839.1"/>
    <property type="molecule type" value="Genomic_DNA"/>
</dbReference>
<dbReference type="Gene3D" id="4.10.60.10">
    <property type="entry name" value="Zinc finger, CCHC-type"/>
    <property type="match status" value="1"/>
</dbReference>
<keyword evidence="2" id="KW-1185">Reference proteome</keyword>
<keyword evidence="1" id="KW-0418">Kinase</keyword>
<sequence>MKPFVSSVKVDIEKFDGNDFGIWQLKMYGALIVQGRNKEKGKLGKNTCSYCYMEGHWKVDCPKLKGQKKPFDKSSASVEANIAEDRCSELL</sequence>
<dbReference type="OrthoDB" id="1749553at2759"/>
<protein>
    <submittedName>
        <fullName evidence="1">Phosphatidylinositol 4-kinase alpha 1-like</fullName>
    </submittedName>
</protein>
<reference evidence="1 2" key="1">
    <citation type="submission" date="2019-09" db="EMBL/GenBank/DDBJ databases">
        <authorList>
            <person name="Ou C."/>
        </authorList>
    </citation>
    <scope>NUCLEOTIDE SEQUENCE [LARGE SCALE GENOMIC DNA]</scope>
    <source>
        <strain evidence="1">S2</strain>
        <tissue evidence="1">Leaf</tissue>
    </source>
</reference>
<dbReference type="Proteomes" id="UP000327157">
    <property type="component" value="Chromosome 17"/>
</dbReference>
<proteinExistence type="predicted"/>
<reference evidence="1 2" key="3">
    <citation type="submission" date="2019-11" db="EMBL/GenBank/DDBJ databases">
        <title>A de novo genome assembly of a pear dwarfing rootstock.</title>
        <authorList>
            <person name="Wang F."/>
            <person name="Wang J."/>
            <person name="Li S."/>
            <person name="Zhang Y."/>
            <person name="Fang M."/>
            <person name="Ma L."/>
            <person name="Zhao Y."/>
            <person name="Jiang S."/>
        </authorList>
    </citation>
    <scope>NUCLEOTIDE SEQUENCE [LARGE SCALE GENOMIC DNA]</scope>
    <source>
        <strain evidence="1">S2</strain>
        <tissue evidence="1">Leaf</tissue>
    </source>
</reference>
<organism evidence="1 2">
    <name type="scientific">Pyrus ussuriensis x Pyrus communis</name>
    <dbReference type="NCBI Taxonomy" id="2448454"/>
    <lineage>
        <taxon>Eukaryota</taxon>
        <taxon>Viridiplantae</taxon>
        <taxon>Streptophyta</taxon>
        <taxon>Embryophyta</taxon>
        <taxon>Tracheophyta</taxon>
        <taxon>Spermatophyta</taxon>
        <taxon>Magnoliopsida</taxon>
        <taxon>eudicotyledons</taxon>
        <taxon>Gunneridae</taxon>
        <taxon>Pentapetalae</taxon>
        <taxon>rosids</taxon>
        <taxon>fabids</taxon>
        <taxon>Rosales</taxon>
        <taxon>Rosaceae</taxon>
        <taxon>Amygdaloideae</taxon>
        <taxon>Maleae</taxon>
        <taxon>Pyrus</taxon>
    </lineage>
</organism>
<dbReference type="GO" id="GO:0003676">
    <property type="term" value="F:nucleic acid binding"/>
    <property type="evidence" value="ECO:0007669"/>
    <property type="project" value="InterPro"/>
</dbReference>
<dbReference type="GO" id="GO:0008270">
    <property type="term" value="F:zinc ion binding"/>
    <property type="evidence" value="ECO:0007669"/>
    <property type="project" value="InterPro"/>
</dbReference>